<protein>
    <submittedName>
        <fullName evidence="1">Uncharacterized protein</fullName>
    </submittedName>
</protein>
<keyword evidence="2" id="KW-1185">Reference proteome</keyword>
<dbReference type="EMBL" id="JBHLWI010000008">
    <property type="protein sequence ID" value="MFC0261856.1"/>
    <property type="molecule type" value="Genomic_DNA"/>
</dbReference>
<name>A0ABV6FQ41_9BACT</name>
<evidence type="ECO:0000313" key="2">
    <source>
        <dbReference type="Proteomes" id="UP001589797"/>
    </source>
</evidence>
<accession>A0ABV6FQ41</accession>
<reference evidence="1 2" key="1">
    <citation type="submission" date="2024-09" db="EMBL/GenBank/DDBJ databases">
        <authorList>
            <person name="Sun Q."/>
            <person name="Mori K."/>
        </authorList>
    </citation>
    <scope>NUCLEOTIDE SEQUENCE [LARGE SCALE GENOMIC DNA]</scope>
    <source>
        <strain evidence="1 2">CCM 7650</strain>
    </source>
</reference>
<dbReference type="Proteomes" id="UP001589797">
    <property type="component" value="Unassembled WGS sequence"/>
</dbReference>
<gene>
    <name evidence="1" type="ORF">ACFFIP_04120</name>
</gene>
<organism evidence="1 2">
    <name type="scientific">Fontibacter flavus</name>
    <dbReference type="NCBI Taxonomy" id="654838"/>
    <lineage>
        <taxon>Bacteria</taxon>
        <taxon>Pseudomonadati</taxon>
        <taxon>Bacteroidota</taxon>
        <taxon>Cytophagia</taxon>
        <taxon>Cytophagales</taxon>
        <taxon>Cyclobacteriaceae</taxon>
        <taxon>Fontibacter</taxon>
    </lineage>
</organism>
<dbReference type="RefSeq" id="WP_382386300.1">
    <property type="nucleotide sequence ID" value="NZ_JBHLWI010000008.1"/>
</dbReference>
<comment type="caution">
    <text evidence="1">The sequence shown here is derived from an EMBL/GenBank/DDBJ whole genome shotgun (WGS) entry which is preliminary data.</text>
</comment>
<proteinExistence type="predicted"/>
<sequence length="76" mass="8440">MQGSKIDVSIHDLTFRLAAAEIKLSLSPKLTKGSYLAMDDLGITKLFVITPGENRYLYESTVEVIGLKDFLLHITV</sequence>
<evidence type="ECO:0000313" key="1">
    <source>
        <dbReference type="EMBL" id="MFC0261856.1"/>
    </source>
</evidence>